<dbReference type="EMBL" id="JAODUO010000904">
    <property type="protein sequence ID" value="KAK2173092.1"/>
    <property type="molecule type" value="Genomic_DNA"/>
</dbReference>
<organism evidence="14 15">
    <name type="scientific">Ridgeia piscesae</name>
    <name type="common">Tubeworm</name>
    <dbReference type="NCBI Taxonomy" id="27915"/>
    <lineage>
        <taxon>Eukaryota</taxon>
        <taxon>Metazoa</taxon>
        <taxon>Spiralia</taxon>
        <taxon>Lophotrochozoa</taxon>
        <taxon>Annelida</taxon>
        <taxon>Polychaeta</taxon>
        <taxon>Sedentaria</taxon>
        <taxon>Canalipalpata</taxon>
        <taxon>Sabellida</taxon>
        <taxon>Siboglinidae</taxon>
        <taxon>Ridgeia</taxon>
    </lineage>
</organism>
<keyword evidence="4" id="KW-0328">Glycosyltransferase</keyword>
<dbReference type="PANTHER" id="PTHR19300:SF57">
    <property type="entry name" value="BETA-1,4-N-ACETYLGALACTOSAMINYLTRANSFERASE"/>
    <property type="match status" value="1"/>
</dbReference>
<evidence type="ECO:0000259" key="11">
    <source>
        <dbReference type="Pfam" id="PF02709"/>
    </source>
</evidence>
<evidence type="ECO:0000256" key="9">
    <source>
        <dbReference type="ARBA" id="ARBA00023136"/>
    </source>
</evidence>
<feature type="domain" description="Apple" evidence="13">
    <location>
        <begin position="624"/>
        <end position="665"/>
    </location>
</feature>
<dbReference type="GO" id="GO:0006688">
    <property type="term" value="P:glycosphingolipid biosynthetic process"/>
    <property type="evidence" value="ECO:0007669"/>
    <property type="project" value="TreeGrafter"/>
</dbReference>
<evidence type="ECO:0000259" key="12">
    <source>
        <dbReference type="Pfam" id="PF13733"/>
    </source>
</evidence>
<name>A0AAD9NJX7_RIDPI</name>
<dbReference type="Pfam" id="PF02709">
    <property type="entry name" value="Glyco_transf_7C"/>
    <property type="match status" value="1"/>
</dbReference>
<dbReference type="GO" id="GO:0016020">
    <property type="term" value="C:membrane"/>
    <property type="evidence" value="ECO:0007669"/>
    <property type="project" value="UniProtKB-SubCell"/>
</dbReference>
<dbReference type="InterPro" id="IPR003859">
    <property type="entry name" value="Galactosyl_T"/>
</dbReference>
<keyword evidence="9" id="KW-0472">Membrane</keyword>
<evidence type="ECO:0000313" key="14">
    <source>
        <dbReference type="EMBL" id="KAK2173092.1"/>
    </source>
</evidence>
<comment type="caution">
    <text evidence="14">The sequence shown here is derived from an EMBL/GenBank/DDBJ whole genome shotgun (WGS) entry which is preliminary data.</text>
</comment>
<evidence type="ECO:0000256" key="4">
    <source>
        <dbReference type="ARBA" id="ARBA00022676"/>
    </source>
</evidence>
<dbReference type="PANTHER" id="PTHR19300">
    <property type="entry name" value="BETA-1,4-GALACTOSYLTRANSFERASE"/>
    <property type="match status" value="1"/>
</dbReference>
<comment type="pathway">
    <text evidence="2">Protein modification; protein glycosylation.</text>
</comment>
<evidence type="ECO:0000256" key="7">
    <source>
        <dbReference type="ARBA" id="ARBA00022968"/>
    </source>
</evidence>
<keyword evidence="5" id="KW-0808">Transferase</keyword>
<reference evidence="14" key="1">
    <citation type="journal article" date="2023" name="Mol. Biol. Evol.">
        <title>Third-Generation Sequencing Reveals the Adaptive Role of the Epigenome in Three Deep-Sea Polychaetes.</title>
        <authorList>
            <person name="Perez M."/>
            <person name="Aroh O."/>
            <person name="Sun Y."/>
            <person name="Lan Y."/>
            <person name="Juniper S.K."/>
            <person name="Young C.R."/>
            <person name="Angers B."/>
            <person name="Qian P.Y."/>
        </authorList>
    </citation>
    <scope>NUCLEOTIDE SEQUENCE</scope>
    <source>
        <strain evidence="14">R07B-5</strain>
    </source>
</reference>
<feature type="domain" description="Apple" evidence="13">
    <location>
        <begin position="542"/>
        <end position="583"/>
    </location>
</feature>
<sequence length="773" mass="86765">MSVALCKRCLRRAPRRVLIILFFCVLSLLLSWTREPAFGVDKDTVPLLETSHNRSSRSMYYAKLSINDTEIERKVSLFLQSYDENCRNKTTNLAHSNSDILCSCVPPGLGGSFVPDTTVWPWATLADRHRELAVGGRWRPGACTARQRIAIVIPFRDRDEHLRILLQNLHPVLQRQQLEYQVFVVEQAFPHIFNKAALMNIGFHEAKKSIPFDCIVFHDVDMLPADDRQPYTCFQSPVHLGAYVDKYKYGGLYVPMFGGVAAFTKQQFEDVNGFSNSFFGWGGEDDDMRLRIASARLNIYRHPVEVSRYRMLQHRRDHRNPTNPFRGVAYRYRPTVYARNGVNSIKYKTHAYEEKPLYTWLLVEPVSSVSNYTLHTGTCKEATMATLRVPIHKCAEACDAHARCTAFVFDNGIWCFLKRWPCPDPLPSPSQRLYVSKTNKGRQDTNVLSKYRRRLGDCVGGDIGANVGVNTATACAHRCDDDVRCVGFVFAATLSTKCYLKMASCAVMAPKDGATMYDSINQTQSHFDVLSGYRRRPGDCGGGDIGSVPGVETETACARICDHFVGCDGFVFVPSQITKCYLKKASCAKTRPREGTKMYDRISRSRQHTDVLSKYRRRLGDCIGGDIGSVSDVNNAESCAHICENVAECVGFMFVTSSATKCYLKMASCAVPLPRDDAMMYDNINTVDNDLPRASDTTEDSVSRYRSRPGDCPGDDIKGSEVSDINECAKLCDHTPNCVAFSYIVVQSDYCWLKKASCNMTAPILGVTTFDHL</sequence>
<evidence type="ECO:0000256" key="3">
    <source>
        <dbReference type="ARBA" id="ARBA00005735"/>
    </source>
</evidence>
<keyword evidence="8" id="KW-1133">Transmembrane helix</keyword>
<feature type="domain" description="Apple" evidence="13">
    <location>
        <begin position="460"/>
        <end position="501"/>
    </location>
</feature>
<evidence type="ECO:0000256" key="6">
    <source>
        <dbReference type="ARBA" id="ARBA00022692"/>
    </source>
</evidence>
<dbReference type="Gene3D" id="3.90.550.10">
    <property type="entry name" value="Spore Coat Polysaccharide Biosynthesis Protein SpsA, Chain A"/>
    <property type="match status" value="1"/>
</dbReference>
<keyword evidence="15" id="KW-1185">Reference proteome</keyword>
<dbReference type="GO" id="GO:0008378">
    <property type="term" value="F:galactosyltransferase activity"/>
    <property type="evidence" value="ECO:0007669"/>
    <property type="project" value="TreeGrafter"/>
</dbReference>
<dbReference type="Gene3D" id="3.50.4.10">
    <property type="entry name" value="Hepatocyte Growth Factor"/>
    <property type="match status" value="4"/>
</dbReference>
<dbReference type="InterPro" id="IPR003609">
    <property type="entry name" value="Pan_app"/>
</dbReference>
<dbReference type="PRINTS" id="PR02050">
    <property type="entry name" value="B14GALTRFASE"/>
</dbReference>
<dbReference type="InterPro" id="IPR027995">
    <property type="entry name" value="Galactosyl_T_N"/>
</dbReference>
<accession>A0AAD9NJX7</accession>
<protein>
    <recommendedName>
        <fullName evidence="16">Beta-1,4-N-acetylgalactosaminyltransferase bre-4</fullName>
    </recommendedName>
</protein>
<evidence type="ECO:0000256" key="1">
    <source>
        <dbReference type="ARBA" id="ARBA00004606"/>
    </source>
</evidence>
<dbReference type="InterPro" id="IPR029044">
    <property type="entry name" value="Nucleotide-diphossugar_trans"/>
</dbReference>
<dbReference type="Pfam" id="PF13733">
    <property type="entry name" value="Glyco_transf_7N"/>
    <property type="match status" value="1"/>
</dbReference>
<dbReference type="GO" id="GO:0005794">
    <property type="term" value="C:Golgi apparatus"/>
    <property type="evidence" value="ECO:0007669"/>
    <property type="project" value="TreeGrafter"/>
</dbReference>
<dbReference type="SUPFAM" id="SSF53448">
    <property type="entry name" value="Nucleotide-diphospho-sugar transferases"/>
    <property type="match status" value="1"/>
</dbReference>
<gene>
    <name evidence="14" type="ORF">NP493_906g00047</name>
</gene>
<feature type="domain" description="Apple" evidence="13">
    <location>
        <begin position="711"/>
        <end position="754"/>
    </location>
</feature>
<dbReference type="AlphaFoldDB" id="A0AAD9NJX7"/>
<dbReference type="Pfam" id="PF14295">
    <property type="entry name" value="PAN_4"/>
    <property type="match status" value="5"/>
</dbReference>
<evidence type="ECO:0000259" key="13">
    <source>
        <dbReference type="Pfam" id="PF14295"/>
    </source>
</evidence>
<evidence type="ECO:0000256" key="2">
    <source>
        <dbReference type="ARBA" id="ARBA00004922"/>
    </source>
</evidence>
<dbReference type="GO" id="GO:0033842">
    <property type="term" value="F:N-acetyl-beta-glucosaminyl-derivative 4-beta-N-acetylgalactosaminyltransferase activity"/>
    <property type="evidence" value="ECO:0007669"/>
    <property type="project" value="TreeGrafter"/>
</dbReference>
<proteinExistence type="inferred from homology"/>
<dbReference type="InterPro" id="IPR027791">
    <property type="entry name" value="Galactosyl_T_C"/>
</dbReference>
<keyword evidence="10" id="KW-0325">Glycoprotein</keyword>
<dbReference type="CDD" id="cd00899">
    <property type="entry name" value="b4GalT"/>
    <property type="match status" value="1"/>
</dbReference>
<feature type="domain" description="Galactosyltransferase N-terminal" evidence="12">
    <location>
        <begin position="106"/>
        <end position="233"/>
    </location>
</feature>
<evidence type="ECO:0000256" key="10">
    <source>
        <dbReference type="ARBA" id="ARBA00023180"/>
    </source>
</evidence>
<dbReference type="Proteomes" id="UP001209878">
    <property type="component" value="Unassembled WGS sequence"/>
</dbReference>
<evidence type="ECO:0008006" key="16">
    <source>
        <dbReference type="Google" id="ProtNLM"/>
    </source>
</evidence>
<feature type="domain" description="Galactosyltransferase C-terminal" evidence="11">
    <location>
        <begin position="239"/>
        <end position="315"/>
    </location>
</feature>
<evidence type="ECO:0000256" key="5">
    <source>
        <dbReference type="ARBA" id="ARBA00022679"/>
    </source>
</evidence>
<keyword evidence="6" id="KW-0812">Transmembrane</keyword>
<comment type="similarity">
    <text evidence="3">Belongs to the glycosyltransferase 7 family.</text>
</comment>
<keyword evidence="7" id="KW-0735">Signal-anchor</keyword>
<evidence type="ECO:0000256" key="8">
    <source>
        <dbReference type="ARBA" id="ARBA00022989"/>
    </source>
</evidence>
<dbReference type="GO" id="GO:0005975">
    <property type="term" value="P:carbohydrate metabolic process"/>
    <property type="evidence" value="ECO:0007669"/>
    <property type="project" value="InterPro"/>
</dbReference>
<comment type="subcellular location">
    <subcellularLocation>
        <location evidence="1">Membrane</location>
        <topology evidence="1">Single-pass type II membrane protein</topology>
    </subcellularLocation>
</comment>
<evidence type="ECO:0000313" key="15">
    <source>
        <dbReference type="Proteomes" id="UP001209878"/>
    </source>
</evidence>
<feature type="domain" description="Apple" evidence="13">
    <location>
        <begin position="393"/>
        <end position="412"/>
    </location>
</feature>